<dbReference type="InterPro" id="IPR023166">
    <property type="entry name" value="BaiN-like_dom_sf"/>
</dbReference>
<evidence type="ECO:0000256" key="1">
    <source>
        <dbReference type="ARBA" id="ARBA00001974"/>
    </source>
</evidence>
<keyword evidence="3" id="KW-0274">FAD</keyword>
<evidence type="ECO:0000259" key="4">
    <source>
        <dbReference type="Pfam" id="PF03486"/>
    </source>
</evidence>
<dbReference type="AlphaFoldDB" id="A0A9D1HNQ7"/>
<organism evidence="6 7">
    <name type="scientific">Candidatus Fimiplasma intestinipullorum</name>
    <dbReference type="NCBI Taxonomy" id="2840825"/>
    <lineage>
        <taxon>Bacteria</taxon>
        <taxon>Bacillati</taxon>
        <taxon>Bacillota</taxon>
        <taxon>Clostridia</taxon>
        <taxon>Eubacteriales</taxon>
        <taxon>Candidatus Fimiplasma</taxon>
    </lineage>
</organism>
<evidence type="ECO:0000259" key="5">
    <source>
        <dbReference type="Pfam" id="PF22780"/>
    </source>
</evidence>
<evidence type="ECO:0000256" key="2">
    <source>
        <dbReference type="ARBA" id="ARBA00022630"/>
    </source>
</evidence>
<dbReference type="InterPro" id="IPR057661">
    <property type="entry name" value="RsdA/BaiN/AoA(So)_Rossmann"/>
</dbReference>
<dbReference type="PANTHER" id="PTHR42887:SF2">
    <property type="entry name" value="OS12G0638800 PROTEIN"/>
    <property type="match status" value="1"/>
</dbReference>
<evidence type="ECO:0000313" key="7">
    <source>
        <dbReference type="Proteomes" id="UP000824175"/>
    </source>
</evidence>
<dbReference type="PRINTS" id="PR00368">
    <property type="entry name" value="FADPNR"/>
</dbReference>
<accession>A0A9D1HNQ7</accession>
<dbReference type="InterPro" id="IPR036188">
    <property type="entry name" value="FAD/NAD-bd_sf"/>
</dbReference>
<evidence type="ECO:0000313" key="6">
    <source>
        <dbReference type="EMBL" id="HIU13920.1"/>
    </source>
</evidence>
<protein>
    <submittedName>
        <fullName evidence="6">Aminoacetone oxidase family FAD-binding enzyme</fullName>
    </submittedName>
</protein>
<dbReference type="PANTHER" id="PTHR42887">
    <property type="entry name" value="OS12G0638800 PROTEIN"/>
    <property type="match status" value="1"/>
</dbReference>
<keyword evidence="2" id="KW-0285">Flavoprotein</keyword>
<dbReference type="SUPFAM" id="SSF160996">
    <property type="entry name" value="HI0933 insert domain-like"/>
    <property type="match status" value="1"/>
</dbReference>
<dbReference type="EMBL" id="DVMJ01000063">
    <property type="protein sequence ID" value="HIU13920.1"/>
    <property type="molecule type" value="Genomic_DNA"/>
</dbReference>
<dbReference type="InterPro" id="IPR055178">
    <property type="entry name" value="RsdA/BaiN/AoA(So)-like_dom"/>
</dbReference>
<dbReference type="Pfam" id="PF22780">
    <property type="entry name" value="HI0933_like_1st"/>
    <property type="match status" value="1"/>
</dbReference>
<comment type="cofactor">
    <cofactor evidence="1">
        <name>FAD</name>
        <dbReference type="ChEBI" id="CHEBI:57692"/>
    </cofactor>
</comment>
<feature type="domain" description="RsdA/BaiN/AoA(So)-like Rossmann fold-like" evidence="4">
    <location>
        <begin position="4"/>
        <end position="378"/>
    </location>
</feature>
<proteinExistence type="predicted"/>
<name>A0A9D1HNQ7_9FIRM</name>
<evidence type="ECO:0000256" key="3">
    <source>
        <dbReference type="ARBA" id="ARBA00022827"/>
    </source>
</evidence>
<sequence length="393" mass="43657">MDVVAIVGAGPAGLSAAKELASRPDLFQVLLIDRNKKPGRKLLATGNGKCNLSNLDIRPEKYHGDIDAVFDWVNQFKAEPYFQDLGLCLRAKGNLLYPYSEQAQSVLDCFWNDLKEKGVIYMPERTIVDFQVNKGRYVLIDDKNQHIYADHLVLAGGGKASRQLGSDGSLLELVKNKGVLVSKLYPSLVQLKTKPAYKQLKGTRVHGTFFLYRDQQLVTGCKGEVLFTEDGVSGIAALELSSYLSHEPGVKQEIELNLADELEVSQLRSYFQKWQHQTHCLDGLLAKKIASILEDPPITSAKTLISRVCHWRLEVIGTRGFDFAQVTSGGILLQELDAYLMLKRFPGVYACGEILNVDGDCGGYNLHFAWASGQRVGRRILQTCEMADEESVS</sequence>
<dbReference type="Gene3D" id="2.40.30.10">
    <property type="entry name" value="Translation factors"/>
    <property type="match status" value="1"/>
</dbReference>
<dbReference type="Proteomes" id="UP000824175">
    <property type="component" value="Unassembled WGS sequence"/>
</dbReference>
<feature type="domain" description="RsdA/BaiN/AoA(So)-like insert" evidence="5">
    <location>
        <begin position="185"/>
        <end position="326"/>
    </location>
</feature>
<reference evidence="6" key="1">
    <citation type="submission" date="2020-10" db="EMBL/GenBank/DDBJ databases">
        <authorList>
            <person name="Gilroy R."/>
        </authorList>
    </citation>
    <scope>NUCLEOTIDE SEQUENCE</scope>
    <source>
        <strain evidence="6">CHK195-11698</strain>
    </source>
</reference>
<reference evidence="6" key="2">
    <citation type="journal article" date="2021" name="PeerJ">
        <title>Extensive microbial diversity within the chicken gut microbiome revealed by metagenomics and culture.</title>
        <authorList>
            <person name="Gilroy R."/>
            <person name="Ravi A."/>
            <person name="Getino M."/>
            <person name="Pursley I."/>
            <person name="Horton D.L."/>
            <person name="Alikhan N.F."/>
            <person name="Baker D."/>
            <person name="Gharbi K."/>
            <person name="Hall N."/>
            <person name="Watson M."/>
            <person name="Adriaenssens E.M."/>
            <person name="Foster-Nyarko E."/>
            <person name="Jarju S."/>
            <person name="Secka A."/>
            <person name="Antonio M."/>
            <person name="Oren A."/>
            <person name="Chaudhuri R.R."/>
            <person name="La Ragione R."/>
            <person name="Hildebrand F."/>
            <person name="Pallen M.J."/>
        </authorList>
    </citation>
    <scope>NUCLEOTIDE SEQUENCE</scope>
    <source>
        <strain evidence="6">CHK195-11698</strain>
    </source>
</reference>
<comment type="caution">
    <text evidence="6">The sequence shown here is derived from an EMBL/GenBank/DDBJ whole genome shotgun (WGS) entry which is preliminary data.</text>
</comment>
<dbReference type="InterPro" id="IPR004792">
    <property type="entry name" value="BaiN-like"/>
</dbReference>
<dbReference type="Gene3D" id="3.50.50.60">
    <property type="entry name" value="FAD/NAD(P)-binding domain"/>
    <property type="match status" value="1"/>
</dbReference>
<dbReference type="SUPFAM" id="SSF51905">
    <property type="entry name" value="FAD/NAD(P)-binding domain"/>
    <property type="match status" value="1"/>
</dbReference>
<dbReference type="Pfam" id="PF03486">
    <property type="entry name" value="HI0933_like"/>
    <property type="match status" value="1"/>
</dbReference>
<gene>
    <name evidence="6" type="ORF">IAD15_07625</name>
</gene>
<dbReference type="Gene3D" id="1.10.8.260">
    <property type="entry name" value="HI0933 insert domain-like"/>
    <property type="match status" value="1"/>
</dbReference>
<dbReference type="NCBIfam" id="TIGR00275">
    <property type="entry name" value="aminoacetone oxidase family FAD-binding enzyme"/>
    <property type="match status" value="1"/>
</dbReference>